<sequence>MSSENSSPSLPPAPNDFLQRAIPKVRQIAKLLSSLEDPDDVLRYAVEQGRHTLNFSRLSVWFFDGGFHALKGTFGVDPDGNVVDERHNKVFDHGTVGPQRQAWETEPYYFHKTDSPLRDSEGGIIARGVHFTAPLYRGGELTGYLSVDDLIESPSINAKTGPLLCLYAEVLAGQYYTKLAEQTARHATKAAERADDIKREFLGMLGHEVRTPLNAILGFAQLLCLNETSQEQRNLALTIEQSGDHLLSMLSSMMDYANLADRDLSGRYQPCDPIEIARETVDSFTQIARSKNLHITFRHLGDFEGTVMADPIGLRQILSNLVQNAIKFTDSGSVRVIAQSQPKPNGSVAIQYTVEDTGCGIAVDQRHSVFEPFKQIDSSLTRAHGGIGMGLAIVNRLVSGMRGQIQFESETLIGTSFKVDFQFDYASDAPDVHSSKIGTRSQLNKEPSKLKILIAEDNANNRLLLEHFLRQLGYPSPTQANDGETARTLIERTPYDFVLLDLQMPEVDGLTLTRMIRNGQCGSINRDVPIIGLTAHNIQYDRDRAISAGMDHYLTKPFKIEHLRDAIELACVR</sequence>
<dbReference type="InterPro" id="IPR036097">
    <property type="entry name" value="HisK_dim/P_sf"/>
</dbReference>
<keyword evidence="3 4" id="KW-0597">Phosphoprotein</keyword>
<dbReference type="InterPro" id="IPR003594">
    <property type="entry name" value="HATPase_dom"/>
</dbReference>
<evidence type="ECO:0000256" key="4">
    <source>
        <dbReference type="PROSITE-ProRule" id="PRU00169"/>
    </source>
</evidence>
<dbReference type="PRINTS" id="PR00344">
    <property type="entry name" value="BCTRLSENSOR"/>
</dbReference>
<dbReference type="SUPFAM" id="SSF55874">
    <property type="entry name" value="ATPase domain of HSP90 chaperone/DNA topoisomerase II/histidine kinase"/>
    <property type="match status" value="1"/>
</dbReference>
<evidence type="ECO:0000313" key="7">
    <source>
        <dbReference type="EMBL" id="MBD5781152.1"/>
    </source>
</evidence>
<dbReference type="CDD" id="cd16922">
    <property type="entry name" value="HATPase_EvgS-ArcB-TorS-like"/>
    <property type="match status" value="1"/>
</dbReference>
<organism evidence="7 8">
    <name type="scientific">Pelagicoccus enzymogenes</name>
    <dbReference type="NCBI Taxonomy" id="2773457"/>
    <lineage>
        <taxon>Bacteria</taxon>
        <taxon>Pseudomonadati</taxon>
        <taxon>Verrucomicrobiota</taxon>
        <taxon>Opitutia</taxon>
        <taxon>Puniceicoccales</taxon>
        <taxon>Pelagicoccaceae</taxon>
        <taxon>Pelagicoccus</taxon>
    </lineage>
</organism>
<dbReference type="SMART" id="SM00388">
    <property type="entry name" value="HisKA"/>
    <property type="match status" value="1"/>
</dbReference>
<dbReference type="FunFam" id="3.30.565.10:FF:000010">
    <property type="entry name" value="Sensor histidine kinase RcsC"/>
    <property type="match status" value="1"/>
</dbReference>
<dbReference type="PANTHER" id="PTHR45339:SF5">
    <property type="entry name" value="HISTIDINE KINASE"/>
    <property type="match status" value="1"/>
</dbReference>
<proteinExistence type="predicted"/>
<accession>A0A927IGF9</accession>
<dbReference type="EC" id="2.7.13.3" evidence="2"/>
<dbReference type="InterPro" id="IPR003661">
    <property type="entry name" value="HisK_dim/P_dom"/>
</dbReference>
<gene>
    <name evidence="7" type="ORF">IEN85_16755</name>
</gene>
<dbReference type="SUPFAM" id="SSF52172">
    <property type="entry name" value="CheY-like"/>
    <property type="match status" value="1"/>
</dbReference>
<dbReference type="RefSeq" id="WP_191618253.1">
    <property type="nucleotide sequence ID" value="NZ_JACYFG010000040.1"/>
</dbReference>
<dbReference type="Gene3D" id="3.40.50.2300">
    <property type="match status" value="1"/>
</dbReference>
<dbReference type="InterPro" id="IPR029016">
    <property type="entry name" value="GAF-like_dom_sf"/>
</dbReference>
<dbReference type="Pfam" id="PF00072">
    <property type="entry name" value="Response_reg"/>
    <property type="match status" value="1"/>
</dbReference>
<dbReference type="Gene3D" id="1.10.287.130">
    <property type="match status" value="1"/>
</dbReference>
<evidence type="ECO:0000313" key="8">
    <source>
        <dbReference type="Proteomes" id="UP000622317"/>
    </source>
</evidence>
<evidence type="ECO:0000259" key="6">
    <source>
        <dbReference type="PROSITE" id="PS50110"/>
    </source>
</evidence>
<dbReference type="EMBL" id="JACYFG010000040">
    <property type="protein sequence ID" value="MBD5781152.1"/>
    <property type="molecule type" value="Genomic_DNA"/>
</dbReference>
<evidence type="ECO:0000259" key="5">
    <source>
        <dbReference type="PROSITE" id="PS50109"/>
    </source>
</evidence>
<comment type="caution">
    <text evidence="7">The sequence shown here is derived from an EMBL/GenBank/DDBJ whole genome shotgun (WGS) entry which is preliminary data.</text>
</comment>
<dbReference type="PROSITE" id="PS50110">
    <property type="entry name" value="RESPONSE_REGULATORY"/>
    <property type="match status" value="1"/>
</dbReference>
<dbReference type="SUPFAM" id="SSF55781">
    <property type="entry name" value="GAF domain-like"/>
    <property type="match status" value="1"/>
</dbReference>
<dbReference type="SMART" id="SM00387">
    <property type="entry name" value="HATPase_c"/>
    <property type="match status" value="1"/>
</dbReference>
<comment type="catalytic activity">
    <reaction evidence="1">
        <text>ATP + protein L-histidine = ADP + protein N-phospho-L-histidine.</text>
        <dbReference type="EC" id="2.7.13.3"/>
    </reaction>
</comment>
<dbReference type="InterPro" id="IPR005467">
    <property type="entry name" value="His_kinase_dom"/>
</dbReference>
<keyword evidence="8" id="KW-1185">Reference proteome</keyword>
<dbReference type="SUPFAM" id="SSF47384">
    <property type="entry name" value="Homodimeric domain of signal transducing histidine kinase"/>
    <property type="match status" value="1"/>
</dbReference>
<dbReference type="Pfam" id="PF00512">
    <property type="entry name" value="HisKA"/>
    <property type="match status" value="1"/>
</dbReference>
<dbReference type="PANTHER" id="PTHR45339">
    <property type="entry name" value="HYBRID SIGNAL TRANSDUCTION HISTIDINE KINASE J"/>
    <property type="match status" value="1"/>
</dbReference>
<evidence type="ECO:0000256" key="3">
    <source>
        <dbReference type="ARBA" id="ARBA00022553"/>
    </source>
</evidence>
<dbReference type="InterPro" id="IPR004358">
    <property type="entry name" value="Sig_transdc_His_kin-like_C"/>
</dbReference>
<name>A0A927IGF9_9BACT</name>
<protein>
    <recommendedName>
        <fullName evidence="2">histidine kinase</fullName>
        <ecNumber evidence="2">2.7.13.3</ecNumber>
    </recommendedName>
</protein>
<dbReference type="CDD" id="cd17546">
    <property type="entry name" value="REC_hyHK_CKI1_RcsC-like"/>
    <property type="match status" value="1"/>
</dbReference>
<dbReference type="GO" id="GO:0000155">
    <property type="term" value="F:phosphorelay sensor kinase activity"/>
    <property type="evidence" value="ECO:0007669"/>
    <property type="project" value="InterPro"/>
</dbReference>
<dbReference type="Gene3D" id="3.30.450.40">
    <property type="match status" value="1"/>
</dbReference>
<dbReference type="CDD" id="cd00082">
    <property type="entry name" value="HisKA"/>
    <property type="match status" value="1"/>
</dbReference>
<reference evidence="7" key="1">
    <citation type="submission" date="2020-09" db="EMBL/GenBank/DDBJ databases">
        <title>Pelagicoccus enzymogenes sp. nov. with an EPS production, isolated from marine sediment.</title>
        <authorList>
            <person name="Feng X."/>
        </authorList>
    </citation>
    <scope>NUCLEOTIDE SEQUENCE</scope>
    <source>
        <strain evidence="7">NFK12</strain>
    </source>
</reference>
<feature type="domain" description="Histidine kinase" evidence="5">
    <location>
        <begin position="204"/>
        <end position="425"/>
    </location>
</feature>
<evidence type="ECO:0000256" key="1">
    <source>
        <dbReference type="ARBA" id="ARBA00000085"/>
    </source>
</evidence>
<feature type="modified residue" description="4-aspartylphosphate" evidence="4">
    <location>
        <position position="501"/>
    </location>
</feature>
<dbReference type="InterPro" id="IPR011006">
    <property type="entry name" value="CheY-like_superfamily"/>
</dbReference>
<dbReference type="Proteomes" id="UP000622317">
    <property type="component" value="Unassembled WGS sequence"/>
</dbReference>
<evidence type="ECO:0000256" key="2">
    <source>
        <dbReference type="ARBA" id="ARBA00012438"/>
    </source>
</evidence>
<dbReference type="AlphaFoldDB" id="A0A927IGF9"/>
<dbReference type="Gene3D" id="3.30.565.10">
    <property type="entry name" value="Histidine kinase-like ATPase, C-terminal domain"/>
    <property type="match status" value="1"/>
</dbReference>
<dbReference type="InterPro" id="IPR001789">
    <property type="entry name" value="Sig_transdc_resp-reg_receiver"/>
</dbReference>
<feature type="domain" description="Response regulatory" evidence="6">
    <location>
        <begin position="451"/>
        <end position="571"/>
    </location>
</feature>
<dbReference type="SMART" id="SM00448">
    <property type="entry name" value="REC"/>
    <property type="match status" value="1"/>
</dbReference>
<dbReference type="PROSITE" id="PS50109">
    <property type="entry name" value="HIS_KIN"/>
    <property type="match status" value="1"/>
</dbReference>
<dbReference type="InterPro" id="IPR036890">
    <property type="entry name" value="HATPase_C_sf"/>
</dbReference>
<dbReference type="Pfam" id="PF02518">
    <property type="entry name" value="HATPase_c"/>
    <property type="match status" value="1"/>
</dbReference>